<comment type="caution">
    <text evidence="2">The sequence shown here is derived from an EMBL/GenBank/DDBJ whole genome shotgun (WGS) entry which is preliminary data.</text>
</comment>
<dbReference type="AlphaFoldDB" id="A0A4C1Z4K4"/>
<sequence length="134" mass="14932">MKQEPPERYKAVLGDSPGPDSTKNCSKISAGRKSTFFGRWTSMLRSTYPSPCNALYWPQLHVTAARVSLRTCFRSLALTAPSQSCPIQGLYPFSAYLCSTSMVRTLLHITEEENLSIAEPRSTDDRGSRAVRLK</sequence>
<accession>A0A4C1Z4K4</accession>
<organism evidence="2 3">
    <name type="scientific">Eumeta variegata</name>
    <name type="common">Bagworm moth</name>
    <name type="synonym">Eumeta japonica</name>
    <dbReference type="NCBI Taxonomy" id="151549"/>
    <lineage>
        <taxon>Eukaryota</taxon>
        <taxon>Metazoa</taxon>
        <taxon>Ecdysozoa</taxon>
        <taxon>Arthropoda</taxon>
        <taxon>Hexapoda</taxon>
        <taxon>Insecta</taxon>
        <taxon>Pterygota</taxon>
        <taxon>Neoptera</taxon>
        <taxon>Endopterygota</taxon>
        <taxon>Lepidoptera</taxon>
        <taxon>Glossata</taxon>
        <taxon>Ditrysia</taxon>
        <taxon>Tineoidea</taxon>
        <taxon>Psychidae</taxon>
        <taxon>Oiketicinae</taxon>
        <taxon>Eumeta</taxon>
    </lineage>
</organism>
<evidence type="ECO:0000313" key="3">
    <source>
        <dbReference type="Proteomes" id="UP000299102"/>
    </source>
</evidence>
<gene>
    <name evidence="2" type="ORF">EVAR_52477_1</name>
</gene>
<dbReference type="Proteomes" id="UP000299102">
    <property type="component" value="Unassembled WGS sequence"/>
</dbReference>
<dbReference type="EMBL" id="BGZK01001518">
    <property type="protein sequence ID" value="GBP81577.1"/>
    <property type="molecule type" value="Genomic_DNA"/>
</dbReference>
<evidence type="ECO:0000313" key="2">
    <source>
        <dbReference type="EMBL" id="GBP81577.1"/>
    </source>
</evidence>
<keyword evidence="3" id="KW-1185">Reference proteome</keyword>
<name>A0A4C1Z4K4_EUMVA</name>
<evidence type="ECO:0000256" key="1">
    <source>
        <dbReference type="SAM" id="MobiDB-lite"/>
    </source>
</evidence>
<reference evidence="2 3" key="1">
    <citation type="journal article" date="2019" name="Commun. Biol.">
        <title>The bagworm genome reveals a unique fibroin gene that provides high tensile strength.</title>
        <authorList>
            <person name="Kono N."/>
            <person name="Nakamura H."/>
            <person name="Ohtoshi R."/>
            <person name="Tomita M."/>
            <person name="Numata K."/>
            <person name="Arakawa K."/>
        </authorList>
    </citation>
    <scope>NUCLEOTIDE SEQUENCE [LARGE SCALE GENOMIC DNA]</scope>
</reference>
<protein>
    <submittedName>
        <fullName evidence="2">Uncharacterized protein</fullName>
    </submittedName>
</protein>
<feature type="region of interest" description="Disordered" evidence="1">
    <location>
        <begin position="1"/>
        <end position="26"/>
    </location>
</feature>
<feature type="compositionally biased region" description="Basic and acidic residues" evidence="1">
    <location>
        <begin position="1"/>
        <end position="10"/>
    </location>
</feature>
<proteinExistence type="predicted"/>